<evidence type="ECO:0000256" key="10">
    <source>
        <dbReference type="ARBA" id="ARBA00022989"/>
    </source>
</evidence>
<comment type="caution">
    <text evidence="14">The sequence shown here is derived from an EMBL/GenBank/DDBJ whole genome shotgun (WGS) entry which is preliminary data.</text>
</comment>
<keyword evidence="7" id="KW-0067">ATP-binding</keyword>
<feature type="transmembrane region" description="Helical" evidence="12">
    <location>
        <begin position="829"/>
        <end position="848"/>
    </location>
</feature>
<evidence type="ECO:0000256" key="4">
    <source>
        <dbReference type="ARBA" id="ARBA00022553"/>
    </source>
</evidence>
<evidence type="ECO:0000313" key="14">
    <source>
        <dbReference type="EMBL" id="PBK03738.1"/>
    </source>
</evidence>
<feature type="transmembrane region" description="Helical" evidence="12">
    <location>
        <begin position="755"/>
        <end position="778"/>
    </location>
</feature>
<keyword evidence="3" id="KW-1003">Cell membrane</keyword>
<dbReference type="InterPro" id="IPR059000">
    <property type="entry name" value="ATPase_P-type_domA"/>
</dbReference>
<dbReference type="GO" id="GO:0005524">
    <property type="term" value="F:ATP binding"/>
    <property type="evidence" value="ECO:0007669"/>
    <property type="project" value="UniProtKB-KW"/>
</dbReference>
<evidence type="ECO:0000256" key="5">
    <source>
        <dbReference type="ARBA" id="ARBA00022692"/>
    </source>
</evidence>
<feature type="transmembrane region" description="Helical" evidence="12">
    <location>
        <begin position="860"/>
        <end position="877"/>
    </location>
</feature>
<dbReference type="Gene3D" id="3.40.1110.10">
    <property type="entry name" value="Calcium-transporting ATPase, cytoplasmic domain N"/>
    <property type="match status" value="1"/>
</dbReference>
<dbReference type="InterPro" id="IPR008250">
    <property type="entry name" value="ATPase_P-typ_transduc_dom_A_sf"/>
</dbReference>
<dbReference type="PROSITE" id="PS00154">
    <property type="entry name" value="ATPASE_E1_E2"/>
    <property type="match status" value="1"/>
</dbReference>
<dbReference type="SUPFAM" id="SSF56784">
    <property type="entry name" value="HAD-like"/>
    <property type="match status" value="1"/>
</dbReference>
<keyword evidence="15" id="KW-1185">Reference proteome</keyword>
<evidence type="ECO:0000256" key="3">
    <source>
        <dbReference type="ARBA" id="ARBA00022475"/>
    </source>
</evidence>
<keyword evidence="11 12" id="KW-0472">Membrane</keyword>
<evidence type="ECO:0000256" key="7">
    <source>
        <dbReference type="ARBA" id="ARBA00022840"/>
    </source>
</evidence>
<sequence length="895" mass="95138">MPEQGSPVGWHTLEGHHALEQLGGSEQGLTGAEAARRLQQCGPNALPPAPPEPAWRRFARQFQNTLIYVLIASGVISLLMGHRVDAGVIFGVVLINALVGFVQEGKASAALQTILGMTRTRSLVWRDGQLRTVDSSELVPGDVVSLQAGDKVPADLRLLQLKDLACDESMLTGESVAVRKHLEADAADVPLAEQCGMAFMGTLVTAGVARGLVCRTAAQTEIGRISELTRQVSLTDTPLQVQLTRFARQLSILTVVIALLTLLIGNLLRGLALDDMVQAAIGIAVATIPEGLPAIVTIALAIGVQRMARQQALVRRLPSVEVLGSVDVICSDKTGTLTANAMTARQCVTALQLHRIGGDGYSPQGAIEPAADGALLAAARVALLCNDASVSQEDGQWRLHGDPTEGALLVLARKALTNASELLEHWPRVEELPFESERRYMATLHRSDTDGVALLAVKGAPDRLIGCCDSQFGSNGPEPLELSRWQAELQRLGADGMRVMALAERRLPVDSHADHALVEQGLCLLALVGISDPPRPEAIASIARCHQAGIRVKMITGDNPVTAAAIGAELGLNVQRVMTGAELDQLDRNGLDEAASAVDIFARTSPANKLQLVEALQRQGRVVAMTGDGVNDAPALRQANIGIAMGGKGTDAAREAGDMVLTDDNFATIAHAVAEGRTVYDNVVKSILYILPTSLAEATVIILAILLGWTLPITPAQILWINMVTTVTLALALAFEPPEPGVMARPPRPAGQSLIGAALAGRAALVSVWAALLVFWQFGDYLSHGASVELARAVAVNTLVMIEAVYLINCRFLDASVLSPAIVRRAGPMLGAIVGVVLLQLLYSYLPWSQQLFGLESLSAADWLRLTAVALSIFVVVELEKALRRWQAARHSARQ</sequence>
<evidence type="ECO:0000256" key="9">
    <source>
        <dbReference type="ARBA" id="ARBA00022967"/>
    </source>
</evidence>
<comment type="subcellular location">
    <subcellularLocation>
        <location evidence="1">Cell membrane</location>
        <topology evidence="1">Multi-pass membrane protein</topology>
    </subcellularLocation>
</comment>
<name>A0A2A3MG03_9PSED</name>
<dbReference type="Pfam" id="PF00690">
    <property type="entry name" value="Cation_ATPase_N"/>
    <property type="match status" value="1"/>
</dbReference>
<dbReference type="InterPro" id="IPR004014">
    <property type="entry name" value="ATPase_P-typ_cation-transptr_N"/>
</dbReference>
<keyword evidence="6" id="KW-0547">Nucleotide-binding</keyword>
<evidence type="ECO:0000256" key="2">
    <source>
        <dbReference type="ARBA" id="ARBA00005675"/>
    </source>
</evidence>
<dbReference type="InterPro" id="IPR006068">
    <property type="entry name" value="ATPase_P-typ_cation-transptr_C"/>
</dbReference>
<dbReference type="GO" id="GO:0016887">
    <property type="term" value="F:ATP hydrolysis activity"/>
    <property type="evidence" value="ECO:0007669"/>
    <property type="project" value="InterPro"/>
</dbReference>
<evidence type="ECO:0000256" key="12">
    <source>
        <dbReference type="SAM" id="Phobius"/>
    </source>
</evidence>
<dbReference type="InterPro" id="IPR050510">
    <property type="entry name" value="Cation_transp_ATPase_P-type"/>
</dbReference>
<dbReference type="PANTHER" id="PTHR43294:SF21">
    <property type="entry name" value="CATION TRANSPORTING ATPASE"/>
    <property type="match status" value="1"/>
</dbReference>
<keyword evidence="8" id="KW-0460">Magnesium</keyword>
<evidence type="ECO:0000256" key="6">
    <source>
        <dbReference type="ARBA" id="ARBA00022741"/>
    </source>
</evidence>
<keyword evidence="4" id="KW-0597">Phosphoprotein</keyword>
<comment type="similarity">
    <text evidence="2">Belongs to the cation transport ATPase (P-type) (TC 3.A.3) family. Type IIA subfamily.</text>
</comment>
<dbReference type="GO" id="GO:0030007">
    <property type="term" value="P:intracellular potassium ion homeostasis"/>
    <property type="evidence" value="ECO:0007669"/>
    <property type="project" value="TreeGrafter"/>
</dbReference>
<feature type="transmembrane region" description="Helical" evidence="12">
    <location>
        <begin position="250"/>
        <end position="268"/>
    </location>
</feature>
<dbReference type="RefSeq" id="WP_096005216.1">
    <property type="nucleotide sequence ID" value="NZ_NTMR01000016.1"/>
</dbReference>
<dbReference type="SUPFAM" id="SSF81665">
    <property type="entry name" value="Calcium ATPase, transmembrane domain M"/>
    <property type="match status" value="1"/>
</dbReference>
<dbReference type="Gene3D" id="2.70.150.10">
    <property type="entry name" value="Calcium-transporting ATPase, cytoplasmic transduction domain A"/>
    <property type="match status" value="1"/>
</dbReference>
<evidence type="ECO:0000256" key="11">
    <source>
        <dbReference type="ARBA" id="ARBA00023136"/>
    </source>
</evidence>
<evidence type="ECO:0000259" key="13">
    <source>
        <dbReference type="SMART" id="SM00831"/>
    </source>
</evidence>
<dbReference type="AlphaFoldDB" id="A0A2A3MG03"/>
<dbReference type="SMART" id="SM00831">
    <property type="entry name" value="Cation_ATPase_N"/>
    <property type="match status" value="1"/>
</dbReference>
<dbReference type="InterPro" id="IPR023214">
    <property type="entry name" value="HAD_sf"/>
</dbReference>
<organism evidence="14 15">
    <name type="scientific">Pseudomonas abyssi</name>
    <dbReference type="NCBI Taxonomy" id="170540"/>
    <lineage>
        <taxon>Bacteria</taxon>
        <taxon>Pseudomonadati</taxon>
        <taxon>Pseudomonadota</taxon>
        <taxon>Gammaproteobacteria</taxon>
        <taxon>Pseudomonadales</taxon>
        <taxon>Pseudomonadaceae</taxon>
        <taxon>Pseudomonas</taxon>
    </lineage>
</organism>
<evidence type="ECO:0000313" key="15">
    <source>
        <dbReference type="Proteomes" id="UP000242313"/>
    </source>
</evidence>
<gene>
    <name evidence="14" type="ORF">CNQ84_12630</name>
</gene>
<dbReference type="GO" id="GO:0036376">
    <property type="term" value="P:sodium ion export across plasma membrane"/>
    <property type="evidence" value="ECO:0007669"/>
    <property type="project" value="TreeGrafter"/>
</dbReference>
<dbReference type="PANTHER" id="PTHR43294">
    <property type="entry name" value="SODIUM/POTASSIUM-TRANSPORTING ATPASE SUBUNIT ALPHA"/>
    <property type="match status" value="1"/>
</dbReference>
<feature type="transmembrane region" description="Helical" evidence="12">
    <location>
        <begin position="687"/>
        <end position="711"/>
    </location>
</feature>
<dbReference type="GO" id="GO:1902600">
    <property type="term" value="P:proton transmembrane transport"/>
    <property type="evidence" value="ECO:0007669"/>
    <property type="project" value="TreeGrafter"/>
</dbReference>
<dbReference type="Pfam" id="PF13246">
    <property type="entry name" value="Cation_ATPase"/>
    <property type="match status" value="1"/>
</dbReference>
<accession>A0A2A3MG03</accession>
<proteinExistence type="inferred from homology"/>
<dbReference type="Gene3D" id="3.40.50.1000">
    <property type="entry name" value="HAD superfamily/HAD-like"/>
    <property type="match status" value="1"/>
</dbReference>
<feature type="domain" description="Cation-transporting P-type ATPase N-terminal" evidence="13">
    <location>
        <begin position="9"/>
        <end position="82"/>
    </location>
</feature>
<dbReference type="Pfam" id="PF00689">
    <property type="entry name" value="Cation_ATPase_C"/>
    <property type="match status" value="1"/>
</dbReference>
<dbReference type="GO" id="GO:1990573">
    <property type="term" value="P:potassium ion import across plasma membrane"/>
    <property type="evidence" value="ECO:0007669"/>
    <property type="project" value="TreeGrafter"/>
</dbReference>
<dbReference type="Proteomes" id="UP000242313">
    <property type="component" value="Unassembled WGS sequence"/>
</dbReference>
<dbReference type="PRINTS" id="PR00120">
    <property type="entry name" value="HATPASE"/>
</dbReference>
<dbReference type="Pfam" id="PF00122">
    <property type="entry name" value="E1-E2_ATPase"/>
    <property type="match status" value="1"/>
</dbReference>
<reference evidence="14 15" key="1">
    <citation type="submission" date="2017-09" db="EMBL/GenBank/DDBJ databases">
        <title>Pseudomonas abyssi sp. nov. isolated from Abyssopelagic Water.</title>
        <authorList>
            <person name="Wei Y."/>
        </authorList>
    </citation>
    <scope>NUCLEOTIDE SEQUENCE [LARGE SCALE GENOMIC DNA]</scope>
    <source>
        <strain evidence="14 15">MT5</strain>
    </source>
</reference>
<feature type="transmembrane region" description="Helical" evidence="12">
    <location>
        <begin position="790"/>
        <end position="808"/>
    </location>
</feature>
<feature type="transmembrane region" description="Helical" evidence="12">
    <location>
        <begin position="62"/>
        <end position="80"/>
    </location>
</feature>
<dbReference type="GO" id="GO:0005886">
    <property type="term" value="C:plasma membrane"/>
    <property type="evidence" value="ECO:0007669"/>
    <property type="project" value="UniProtKB-SubCell"/>
</dbReference>
<dbReference type="EMBL" id="NTMR01000016">
    <property type="protein sequence ID" value="PBK03738.1"/>
    <property type="molecule type" value="Genomic_DNA"/>
</dbReference>
<dbReference type="SFLD" id="SFLDF00027">
    <property type="entry name" value="p-type_atpase"/>
    <property type="match status" value="1"/>
</dbReference>
<dbReference type="SFLD" id="SFLDS00003">
    <property type="entry name" value="Haloacid_Dehalogenase"/>
    <property type="match status" value="1"/>
</dbReference>
<dbReference type="InterPro" id="IPR023299">
    <property type="entry name" value="ATPase_P-typ_cyto_dom_N"/>
</dbReference>
<dbReference type="SUPFAM" id="SSF81660">
    <property type="entry name" value="Metal cation-transporting ATPase, ATP-binding domain N"/>
    <property type="match status" value="1"/>
</dbReference>
<evidence type="ECO:0000256" key="1">
    <source>
        <dbReference type="ARBA" id="ARBA00004651"/>
    </source>
</evidence>
<dbReference type="GO" id="GO:0006883">
    <property type="term" value="P:intracellular sodium ion homeostasis"/>
    <property type="evidence" value="ECO:0007669"/>
    <property type="project" value="TreeGrafter"/>
</dbReference>
<feature type="transmembrane region" description="Helical" evidence="12">
    <location>
        <begin position="86"/>
        <end position="102"/>
    </location>
</feature>
<keyword evidence="5 12" id="KW-0812">Transmembrane</keyword>
<dbReference type="NCBIfam" id="TIGR01494">
    <property type="entry name" value="ATPase_P-type"/>
    <property type="match status" value="2"/>
</dbReference>
<dbReference type="FunFam" id="2.70.150.10:FF:000160">
    <property type="entry name" value="Sarcoplasmic/endoplasmic reticulum calcium ATPase 1"/>
    <property type="match status" value="1"/>
</dbReference>
<dbReference type="SUPFAM" id="SSF81653">
    <property type="entry name" value="Calcium ATPase, transduction domain A"/>
    <property type="match status" value="1"/>
</dbReference>
<dbReference type="InterPro" id="IPR036412">
    <property type="entry name" value="HAD-like_sf"/>
</dbReference>
<dbReference type="GO" id="GO:0005391">
    <property type="term" value="F:P-type sodium:potassium-exchanging transporter activity"/>
    <property type="evidence" value="ECO:0007669"/>
    <property type="project" value="TreeGrafter"/>
</dbReference>
<dbReference type="FunFam" id="3.40.50.1000:FF:000001">
    <property type="entry name" value="Phospholipid-transporting ATPase IC"/>
    <property type="match status" value="1"/>
</dbReference>
<dbReference type="InterPro" id="IPR001757">
    <property type="entry name" value="P_typ_ATPase"/>
</dbReference>
<dbReference type="PRINTS" id="PR00119">
    <property type="entry name" value="CATATPASE"/>
</dbReference>
<dbReference type="InterPro" id="IPR044492">
    <property type="entry name" value="P_typ_ATPase_HD_dom"/>
</dbReference>
<feature type="transmembrane region" description="Helical" evidence="12">
    <location>
        <begin position="280"/>
        <end position="302"/>
    </location>
</feature>
<dbReference type="InterPro" id="IPR023298">
    <property type="entry name" value="ATPase_P-typ_TM_dom_sf"/>
</dbReference>
<evidence type="ECO:0000256" key="8">
    <source>
        <dbReference type="ARBA" id="ARBA00022842"/>
    </source>
</evidence>
<feature type="transmembrane region" description="Helical" evidence="12">
    <location>
        <begin position="717"/>
        <end position="735"/>
    </location>
</feature>
<dbReference type="Gene3D" id="1.20.1110.10">
    <property type="entry name" value="Calcium-transporting ATPase, transmembrane domain"/>
    <property type="match status" value="1"/>
</dbReference>
<dbReference type="InterPro" id="IPR018303">
    <property type="entry name" value="ATPase_P-typ_P_site"/>
</dbReference>
<keyword evidence="9" id="KW-1278">Translocase</keyword>
<dbReference type="SFLD" id="SFLDG00002">
    <property type="entry name" value="C1.7:_P-type_atpase_like"/>
    <property type="match status" value="1"/>
</dbReference>
<protein>
    <submittedName>
        <fullName evidence="14">ATPase</fullName>
    </submittedName>
</protein>
<keyword evidence="10 12" id="KW-1133">Transmembrane helix</keyword>